<gene>
    <name evidence="5" type="ORF">QC825_12060</name>
</gene>
<dbReference type="PANTHER" id="PTHR43685">
    <property type="entry name" value="GLYCOSYLTRANSFERASE"/>
    <property type="match status" value="1"/>
</dbReference>
<name>A0ABU1GXP1_9GAMM</name>
<comment type="caution">
    <text evidence="5">The sequence shown here is derived from an EMBL/GenBank/DDBJ whole genome shotgun (WGS) entry which is preliminary data.</text>
</comment>
<accession>A0ABU1GXP1</accession>
<evidence type="ECO:0000313" key="5">
    <source>
        <dbReference type="EMBL" id="MDR5896810.1"/>
    </source>
</evidence>
<dbReference type="InterPro" id="IPR029044">
    <property type="entry name" value="Nucleotide-diphossugar_trans"/>
</dbReference>
<evidence type="ECO:0000256" key="2">
    <source>
        <dbReference type="ARBA" id="ARBA00022676"/>
    </source>
</evidence>
<dbReference type="SUPFAM" id="SSF53448">
    <property type="entry name" value="Nucleotide-diphospho-sugar transferases"/>
    <property type="match status" value="1"/>
</dbReference>
<evidence type="ECO:0000313" key="6">
    <source>
        <dbReference type="Proteomes" id="UP001269375"/>
    </source>
</evidence>
<dbReference type="Gene3D" id="3.90.550.10">
    <property type="entry name" value="Spore Coat Polysaccharide Biosynthesis Protein SpsA, Chain A"/>
    <property type="match status" value="1"/>
</dbReference>
<dbReference type="InterPro" id="IPR001173">
    <property type="entry name" value="Glyco_trans_2-like"/>
</dbReference>
<dbReference type="EC" id="2.4.-.-" evidence="5"/>
<evidence type="ECO:0000259" key="4">
    <source>
        <dbReference type="Pfam" id="PF00535"/>
    </source>
</evidence>
<evidence type="ECO:0000256" key="3">
    <source>
        <dbReference type="ARBA" id="ARBA00022679"/>
    </source>
</evidence>
<dbReference type="InterPro" id="IPR050834">
    <property type="entry name" value="Glycosyltransf_2"/>
</dbReference>
<keyword evidence="2 5" id="KW-0328">Glycosyltransferase</keyword>
<protein>
    <submittedName>
        <fullName evidence="5">Glycosyltransferase</fullName>
        <ecNumber evidence="5">2.4.-.-</ecNumber>
    </submittedName>
</protein>
<organism evidence="5 6">
    <name type="scientific">Larsenimonas suaedae</name>
    <dbReference type="NCBI Taxonomy" id="1851019"/>
    <lineage>
        <taxon>Bacteria</taxon>
        <taxon>Pseudomonadati</taxon>
        <taxon>Pseudomonadota</taxon>
        <taxon>Gammaproteobacteria</taxon>
        <taxon>Oceanospirillales</taxon>
        <taxon>Halomonadaceae</taxon>
        <taxon>Larsenimonas</taxon>
    </lineage>
</organism>
<sequence>MDFSVLMSIYFKEKPAFLETCLESLVAQTVKASEVIIVEDGPIGDELKAIIERFRDVLNIVSVPLEKNVGLGEALNKGLAQCRFELVARMDTDDLCRRDRFEKQLAFFEHHPETDVLGGAIAEFNDDPAQPHAIRELPTGVKSVREFAKARCPVNHMTVMFRKSAIEAAGGYQPFLGMEDYYLWARLLVAGRVMDNMTDILVDARVGNGMLTRRRGWHYFKQDVILQNKFRKMGFISMPECVINAAKRAPLRLAPEWLLGTVYQRFLRKKAG</sequence>
<evidence type="ECO:0000256" key="1">
    <source>
        <dbReference type="ARBA" id="ARBA00006739"/>
    </source>
</evidence>
<dbReference type="EMBL" id="JARWAO010000006">
    <property type="protein sequence ID" value="MDR5896810.1"/>
    <property type="molecule type" value="Genomic_DNA"/>
</dbReference>
<dbReference type="CDD" id="cd04195">
    <property type="entry name" value="GT2_AmsE_like"/>
    <property type="match status" value="1"/>
</dbReference>
<dbReference type="RefSeq" id="WP_251590304.1">
    <property type="nucleotide sequence ID" value="NZ_JAMLJI010000001.1"/>
</dbReference>
<dbReference type="Proteomes" id="UP001269375">
    <property type="component" value="Unassembled WGS sequence"/>
</dbReference>
<dbReference type="Pfam" id="PF00535">
    <property type="entry name" value="Glycos_transf_2"/>
    <property type="match status" value="1"/>
</dbReference>
<dbReference type="PANTHER" id="PTHR43685:SF5">
    <property type="entry name" value="GLYCOSYLTRANSFERASE EPSE-RELATED"/>
    <property type="match status" value="1"/>
</dbReference>
<keyword evidence="3 5" id="KW-0808">Transferase</keyword>
<reference evidence="5 6" key="1">
    <citation type="submission" date="2023-04" db="EMBL/GenBank/DDBJ databases">
        <title>A long-awaited taxogenomic arrangement of the family Halomonadaceae.</title>
        <authorList>
            <person name="De La Haba R."/>
            <person name="Chuvochina M."/>
            <person name="Wittouck S."/>
            <person name="Arahal D.R."/>
            <person name="Sanchez-Porro C."/>
            <person name="Hugenholtz P."/>
            <person name="Ventosa A."/>
        </authorList>
    </citation>
    <scope>NUCLEOTIDE SEQUENCE [LARGE SCALE GENOMIC DNA]</scope>
    <source>
        <strain evidence="5 6">DSM 22428</strain>
    </source>
</reference>
<feature type="domain" description="Glycosyltransferase 2-like" evidence="4">
    <location>
        <begin position="4"/>
        <end position="165"/>
    </location>
</feature>
<keyword evidence="6" id="KW-1185">Reference proteome</keyword>
<dbReference type="GO" id="GO:0016757">
    <property type="term" value="F:glycosyltransferase activity"/>
    <property type="evidence" value="ECO:0007669"/>
    <property type="project" value="UniProtKB-KW"/>
</dbReference>
<proteinExistence type="inferred from homology"/>
<comment type="similarity">
    <text evidence="1">Belongs to the glycosyltransferase 2 family.</text>
</comment>